<name>A0A9W8E3E8_9FUNG</name>
<feature type="transmembrane region" description="Helical" evidence="1">
    <location>
        <begin position="107"/>
        <end position="126"/>
    </location>
</feature>
<feature type="transmembrane region" description="Helical" evidence="1">
    <location>
        <begin position="141"/>
        <end position="161"/>
    </location>
</feature>
<keyword evidence="1" id="KW-1133">Transmembrane helix</keyword>
<comment type="caution">
    <text evidence="2">The sequence shown here is derived from an EMBL/GenBank/DDBJ whole genome shotgun (WGS) entry which is preliminary data.</text>
</comment>
<dbReference type="Proteomes" id="UP001150925">
    <property type="component" value="Unassembled WGS sequence"/>
</dbReference>
<gene>
    <name evidence="2" type="ORF">IWQ62_002884</name>
</gene>
<dbReference type="EMBL" id="JANBPY010000680">
    <property type="protein sequence ID" value="KAJ1964619.1"/>
    <property type="molecule type" value="Genomic_DNA"/>
</dbReference>
<dbReference type="GO" id="GO:0051082">
    <property type="term" value="F:unfolded protein binding"/>
    <property type="evidence" value="ECO:0007669"/>
    <property type="project" value="TreeGrafter"/>
</dbReference>
<dbReference type="OrthoDB" id="5582162at2759"/>
<evidence type="ECO:0000313" key="3">
    <source>
        <dbReference type="Proteomes" id="UP001150925"/>
    </source>
</evidence>
<proteinExistence type="predicted"/>
<dbReference type="AlphaFoldDB" id="A0A9W8E3E8"/>
<dbReference type="PANTHER" id="PTHR35329">
    <property type="entry name" value="CHITIN SYNTHASE EXPORT CHAPERONE"/>
    <property type="match status" value="1"/>
</dbReference>
<accession>A0A9W8E3E8</accession>
<dbReference type="PANTHER" id="PTHR35329:SF1">
    <property type="entry name" value="CHITIN SYNTHASE EXPORT CHAPERONE"/>
    <property type="match status" value="1"/>
</dbReference>
<evidence type="ECO:0000256" key="1">
    <source>
        <dbReference type="SAM" id="Phobius"/>
    </source>
</evidence>
<sequence length="176" mass="19561">MTEFGSFHDFCTETTSGICRIFRSQPQPTCVLNAIHFSNQDYQVSDLGSFIVSCITTTLEPKDGPLGLTSPALFTLYYIFPLACLLGYLGLQTILVLYFLSARKPFWYLYSAALSFTVGQIFLLVLSDPLCRASENVVDGSLFSTLFTTASLVLLCFYWSAITLDENDEYETVAVA</sequence>
<protein>
    <recommendedName>
        <fullName evidence="4">Chitin synthase export chaperone</fullName>
    </recommendedName>
</protein>
<evidence type="ECO:0008006" key="4">
    <source>
        <dbReference type="Google" id="ProtNLM"/>
    </source>
</evidence>
<dbReference type="GO" id="GO:0006457">
    <property type="term" value="P:protein folding"/>
    <property type="evidence" value="ECO:0007669"/>
    <property type="project" value="TreeGrafter"/>
</dbReference>
<evidence type="ECO:0000313" key="2">
    <source>
        <dbReference type="EMBL" id="KAJ1964619.1"/>
    </source>
</evidence>
<reference evidence="2" key="1">
    <citation type="submission" date="2022-07" db="EMBL/GenBank/DDBJ databases">
        <title>Phylogenomic reconstructions and comparative analyses of Kickxellomycotina fungi.</title>
        <authorList>
            <person name="Reynolds N.K."/>
            <person name="Stajich J.E."/>
            <person name="Barry K."/>
            <person name="Grigoriev I.V."/>
            <person name="Crous P."/>
            <person name="Smith M.E."/>
        </authorList>
    </citation>
    <scope>NUCLEOTIDE SEQUENCE</scope>
    <source>
        <strain evidence="2">RSA 1196</strain>
    </source>
</reference>
<dbReference type="Pfam" id="PF12271">
    <property type="entry name" value="Chs7"/>
    <property type="match status" value="1"/>
</dbReference>
<keyword evidence="1" id="KW-0472">Membrane</keyword>
<dbReference type="GO" id="GO:0005789">
    <property type="term" value="C:endoplasmic reticulum membrane"/>
    <property type="evidence" value="ECO:0007669"/>
    <property type="project" value="TreeGrafter"/>
</dbReference>
<dbReference type="InterPro" id="IPR022057">
    <property type="entry name" value="Chs7"/>
</dbReference>
<keyword evidence="3" id="KW-1185">Reference proteome</keyword>
<feature type="transmembrane region" description="Helical" evidence="1">
    <location>
        <begin position="76"/>
        <end position="100"/>
    </location>
</feature>
<organism evidence="2 3">
    <name type="scientific">Dispira parvispora</name>
    <dbReference type="NCBI Taxonomy" id="1520584"/>
    <lineage>
        <taxon>Eukaryota</taxon>
        <taxon>Fungi</taxon>
        <taxon>Fungi incertae sedis</taxon>
        <taxon>Zoopagomycota</taxon>
        <taxon>Kickxellomycotina</taxon>
        <taxon>Dimargaritomycetes</taxon>
        <taxon>Dimargaritales</taxon>
        <taxon>Dimargaritaceae</taxon>
        <taxon>Dispira</taxon>
    </lineage>
</organism>
<keyword evidence="1" id="KW-0812">Transmembrane</keyword>